<dbReference type="EMBL" id="JWZX01002582">
    <property type="protein sequence ID" value="KOO28339.1"/>
    <property type="molecule type" value="Genomic_DNA"/>
</dbReference>
<comment type="caution">
    <text evidence="1">The sequence shown here is derived from an EMBL/GenBank/DDBJ whole genome shotgun (WGS) entry which is preliminary data.</text>
</comment>
<dbReference type="Proteomes" id="UP000037460">
    <property type="component" value="Unassembled WGS sequence"/>
</dbReference>
<keyword evidence="2" id="KW-1185">Reference proteome</keyword>
<protein>
    <submittedName>
        <fullName evidence="1">Uncharacterized protein</fullName>
    </submittedName>
</protein>
<accession>A0A0M0JP16</accession>
<proteinExistence type="predicted"/>
<organism evidence="1 2">
    <name type="scientific">Chrysochromulina tobinii</name>
    <dbReference type="NCBI Taxonomy" id="1460289"/>
    <lineage>
        <taxon>Eukaryota</taxon>
        <taxon>Haptista</taxon>
        <taxon>Haptophyta</taxon>
        <taxon>Prymnesiophyceae</taxon>
        <taxon>Prymnesiales</taxon>
        <taxon>Chrysochromulinaceae</taxon>
        <taxon>Chrysochromulina</taxon>
    </lineage>
</organism>
<sequence>MADDELMRRLQALRGDDAPGGATDDELIAKSQLASIKGESDRALCEGLQGLCAGTSAAAKGAPTSAKGGAAAADLMGAVMGSLGFDGVDEAKEDDEAAEAERLLAEMADELEAEVYTKT</sequence>
<evidence type="ECO:0000313" key="2">
    <source>
        <dbReference type="Proteomes" id="UP000037460"/>
    </source>
</evidence>
<evidence type="ECO:0000313" key="1">
    <source>
        <dbReference type="EMBL" id="KOO28339.1"/>
    </source>
</evidence>
<dbReference type="AlphaFoldDB" id="A0A0M0JP16"/>
<gene>
    <name evidence="1" type="ORF">Ctob_004656</name>
</gene>
<name>A0A0M0JP16_9EUKA</name>
<reference evidence="2" key="1">
    <citation type="journal article" date="2015" name="PLoS Genet.">
        <title>Genome Sequence and Transcriptome Analyses of Chrysochromulina tobin: Metabolic Tools for Enhanced Algal Fitness in the Prominent Order Prymnesiales (Haptophyceae).</title>
        <authorList>
            <person name="Hovde B.T."/>
            <person name="Deodato C.R."/>
            <person name="Hunsperger H.M."/>
            <person name="Ryken S.A."/>
            <person name="Yost W."/>
            <person name="Jha R.K."/>
            <person name="Patterson J."/>
            <person name="Monnat R.J. Jr."/>
            <person name="Barlow S.B."/>
            <person name="Starkenburg S.R."/>
            <person name="Cattolico R.A."/>
        </authorList>
    </citation>
    <scope>NUCLEOTIDE SEQUENCE</scope>
    <source>
        <strain evidence="2">CCMP291</strain>
    </source>
</reference>